<dbReference type="STRING" id="928724.SacglDRAFT_01411"/>
<dbReference type="CDD" id="cd06171">
    <property type="entry name" value="Sigma70_r4"/>
    <property type="match status" value="1"/>
</dbReference>
<name>I1D060_9PSEU</name>
<dbReference type="eggNOG" id="COG1595">
    <property type="taxonomic scope" value="Bacteria"/>
</dbReference>
<evidence type="ECO:0000313" key="9">
    <source>
        <dbReference type="EMBL" id="EIE98334.1"/>
    </source>
</evidence>
<keyword evidence="10" id="KW-1185">Reference proteome</keyword>
<feature type="domain" description="RNA polymerase sigma factor 70 region 4 type 2" evidence="8">
    <location>
        <begin position="140"/>
        <end position="192"/>
    </location>
</feature>
<dbReference type="AlphaFoldDB" id="I1D060"/>
<dbReference type="EMBL" id="CM001484">
    <property type="protein sequence ID" value="EIE98334.1"/>
    <property type="molecule type" value="Genomic_DNA"/>
</dbReference>
<dbReference type="RefSeq" id="WP_005462959.1">
    <property type="nucleotide sequence ID" value="NZ_CM001484.1"/>
</dbReference>
<accession>I1D060</accession>
<dbReference type="HOGENOM" id="CLU_047691_10_1_11"/>
<dbReference type="OrthoDB" id="160825at2"/>
<dbReference type="SUPFAM" id="SSF88946">
    <property type="entry name" value="Sigma2 domain of RNA polymerase sigma factors"/>
    <property type="match status" value="1"/>
</dbReference>
<feature type="compositionally biased region" description="Basic and acidic residues" evidence="6">
    <location>
        <begin position="109"/>
        <end position="124"/>
    </location>
</feature>
<sequence>MDSAASGGPPAPTLTVEQIDPVVRDAAEGDIPARHTLARMIAPVVTRYCHAKLGRRDFGYLCADDVAQDICVAVLQALPDYHDRGGSFLFVVRAIASNKVADAFRLLARERSRPTPDPPERSSDDRDDPEPRSLNAELGRELNRLLRQLPTRQRDILLLRVVAGLSTRETARALGLSPANVRTSQHRALARLRTLAGALP</sequence>
<feature type="region of interest" description="Disordered" evidence="6">
    <location>
        <begin position="109"/>
        <end position="134"/>
    </location>
</feature>
<dbReference type="Gene3D" id="1.10.1740.10">
    <property type="match status" value="1"/>
</dbReference>
<dbReference type="PANTHER" id="PTHR43133:SF58">
    <property type="entry name" value="ECF RNA POLYMERASE SIGMA FACTOR SIGD"/>
    <property type="match status" value="1"/>
</dbReference>
<gene>
    <name evidence="9" type="ORF">SacglDRAFT_01411</name>
</gene>
<dbReference type="InterPro" id="IPR013325">
    <property type="entry name" value="RNA_pol_sigma_r2"/>
</dbReference>
<dbReference type="InterPro" id="IPR014284">
    <property type="entry name" value="RNA_pol_sigma-70_dom"/>
</dbReference>
<dbReference type="GO" id="GO:0006352">
    <property type="term" value="P:DNA-templated transcription initiation"/>
    <property type="evidence" value="ECO:0007669"/>
    <property type="project" value="InterPro"/>
</dbReference>
<comment type="similarity">
    <text evidence="1">Belongs to the sigma-70 factor family. ECF subfamily.</text>
</comment>
<reference evidence="9 10" key="1">
    <citation type="submission" date="2011-09" db="EMBL/GenBank/DDBJ databases">
        <authorList>
            <consortium name="US DOE Joint Genome Institute (JGI-PGF)"/>
            <person name="Lucas S."/>
            <person name="Han J."/>
            <person name="Lapidus A."/>
            <person name="Cheng J.-F."/>
            <person name="Goodwin L."/>
            <person name="Pitluck S."/>
            <person name="Peters L."/>
            <person name="Land M.L."/>
            <person name="Hauser L."/>
            <person name="Brambilla E."/>
            <person name="Klenk H.-P."/>
            <person name="Woyke T.J."/>
        </authorList>
    </citation>
    <scope>NUCLEOTIDE SEQUENCE [LARGE SCALE GENOMIC DNA]</scope>
    <source>
        <strain evidence="9 10">K62</strain>
    </source>
</reference>
<evidence type="ECO:0000256" key="4">
    <source>
        <dbReference type="ARBA" id="ARBA00023125"/>
    </source>
</evidence>
<keyword evidence="4" id="KW-0238">DNA-binding</keyword>
<feature type="domain" description="RNA polymerase sigma-70 region 2" evidence="7">
    <location>
        <begin position="41"/>
        <end position="107"/>
    </location>
</feature>
<dbReference type="Gene3D" id="1.10.10.10">
    <property type="entry name" value="Winged helix-like DNA-binding domain superfamily/Winged helix DNA-binding domain"/>
    <property type="match status" value="1"/>
</dbReference>
<evidence type="ECO:0000256" key="2">
    <source>
        <dbReference type="ARBA" id="ARBA00023015"/>
    </source>
</evidence>
<dbReference type="NCBIfam" id="TIGR02937">
    <property type="entry name" value="sigma70-ECF"/>
    <property type="match status" value="1"/>
</dbReference>
<organism evidence="9 10">
    <name type="scientific">Saccharomonospora glauca K62</name>
    <dbReference type="NCBI Taxonomy" id="928724"/>
    <lineage>
        <taxon>Bacteria</taxon>
        <taxon>Bacillati</taxon>
        <taxon>Actinomycetota</taxon>
        <taxon>Actinomycetes</taxon>
        <taxon>Pseudonocardiales</taxon>
        <taxon>Pseudonocardiaceae</taxon>
        <taxon>Saccharomonospora</taxon>
    </lineage>
</organism>
<reference evidence="10" key="2">
    <citation type="submission" date="2012-01" db="EMBL/GenBank/DDBJ databases">
        <title>Noncontiguous Finished sequence of chromosome of Saccharomonospora glauca K62.</title>
        <authorList>
            <consortium name="US DOE Joint Genome Institute"/>
            <person name="Lucas S."/>
            <person name="Han J."/>
            <person name="Lapidus A."/>
            <person name="Cheng J.-F."/>
            <person name="Goodwin L."/>
            <person name="Pitluck S."/>
            <person name="Peters L."/>
            <person name="Mikhailova N."/>
            <person name="Held B."/>
            <person name="Detter J.C."/>
            <person name="Han C."/>
            <person name="Tapia R."/>
            <person name="Land M."/>
            <person name="Hauser L."/>
            <person name="Kyrpides N."/>
            <person name="Ivanova N."/>
            <person name="Pagani I."/>
            <person name="Brambilla E.-M."/>
            <person name="Klenk H.-P."/>
            <person name="Woyke T."/>
        </authorList>
    </citation>
    <scope>NUCLEOTIDE SEQUENCE [LARGE SCALE GENOMIC DNA]</scope>
    <source>
        <strain evidence="10">K62</strain>
    </source>
</reference>
<dbReference type="GO" id="GO:0003677">
    <property type="term" value="F:DNA binding"/>
    <property type="evidence" value="ECO:0007669"/>
    <property type="project" value="UniProtKB-KW"/>
</dbReference>
<keyword evidence="3" id="KW-0731">Sigma factor</keyword>
<evidence type="ECO:0000259" key="7">
    <source>
        <dbReference type="Pfam" id="PF04542"/>
    </source>
</evidence>
<evidence type="ECO:0000256" key="1">
    <source>
        <dbReference type="ARBA" id="ARBA00010641"/>
    </source>
</evidence>
<dbReference type="Pfam" id="PF04542">
    <property type="entry name" value="Sigma70_r2"/>
    <property type="match status" value="1"/>
</dbReference>
<evidence type="ECO:0000259" key="8">
    <source>
        <dbReference type="Pfam" id="PF08281"/>
    </source>
</evidence>
<dbReference type="InterPro" id="IPR013324">
    <property type="entry name" value="RNA_pol_sigma_r3/r4-like"/>
</dbReference>
<protein>
    <submittedName>
        <fullName evidence="9">RNA polymerase sigma factor, sigma-70 family</fullName>
    </submittedName>
</protein>
<dbReference type="InterPro" id="IPR007627">
    <property type="entry name" value="RNA_pol_sigma70_r2"/>
</dbReference>
<dbReference type="Pfam" id="PF08281">
    <property type="entry name" value="Sigma70_r4_2"/>
    <property type="match status" value="1"/>
</dbReference>
<evidence type="ECO:0000256" key="6">
    <source>
        <dbReference type="SAM" id="MobiDB-lite"/>
    </source>
</evidence>
<dbReference type="Proteomes" id="UP000005087">
    <property type="component" value="Chromosome"/>
</dbReference>
<keyword evidence="5" id="KW-0804">Transcription</keyword>
<dbReference type="InterPro" id="IPR013249">
    <property type="entry name" value="RNA_pol_sigma70_r4_t2"/>
</dbReference>
<dbReference type="SUPFAM" id="SSF88659">
    <property type="entry name" value="Sigma3 and sigma4 domains of RNA polymerase sigma factors"/>
    <property type="match status" value="1"/>
</dbReference>
<dbReference type="InterPro" id="IPR039425">
    <property type="entry name" value="RNA_pol_sigma-70-like"/>
</dbReference>
<dbReference type="GO" id="GO:0016987">
    <property type="term" value="F:sigma factor activity"/>
    <property type="evidence" value="ECO:0007669"/>
    <property type="project" value="UniProtKB-KW"/>
</dbReference>
<evidence type="ECO:0000313" key="10">
    <source>
        <dbReference type="Proteomes" id="UP000005087"/>
    </source>
</evidence>
<proteinExistence type="inferred from homology"/>
<dbReference type="InterPro" id="IPR036388">
    <property type="entry name" value="WH-like_DNA-bd_sf"/>
</dbReference>
<keyword evidence="2" id="KW-0805">Transcription regulation</keyword>
<dbReference type="PANTHER" id="PTHR43133">
    <property type="entry name" value="RNA POLYMERASE ECF-TYPE SIGMA FACTO"/>
    <property type="match status" value="1"/>
</dbReference>
<evidence type="ECO:0000256" key="3">
    <source>
        <dbReference type="ARBA" id="ARBA00023082"/>
    </source>
</evidence>
<evidence type="ECO:0000256" key="5">
    <source>
        <dbReference type="ARBA" id="ARBA00023163"/>
    </source>
</evidence>